<sequence>MTSHDALSREEIIARNLAVVEDHFHNETPETIDQAIAGYAENIVWEVPARGLVLRDKEEVKQEYLRIFGSMQIHKITNLYRFATEEWVFDDSIFEWTITGDGFRNCPFPVGTTVSIRLLHAFQCVDGKICRENGYEIWRRIDDTARVNDDIPEGAHVEVFS</sequence>
<organism evidence="2 3">
    <name type="scientific">Dactylosporangium salmoneum</name>
    <dbReference type="NCBI Taxonomy" id="53361"/>
    <lineage>
        <taxon>Bacteria</taxon>
        <taxon>Bacillati</taxon>
        <taxon>Actinomycetota</taxon>
        <taxon>Actinomycetes</taxon>
        <taxon>Micromonosporales</taxon>
        <taxon>Micromonosporaceae</taxon>
        <taxon>Dactylosporangium</taxon>
    </lineage>
</organism>
<evidence type="ECO:0000259" key="1">
    <source>
        <dbReference type="Pfam" id="PF12680"/>
    </source>
</evidence>
<dbReference type="InterPro" id="IPR037401">
    <property type="entry name" value="SnoaL-like"/>
</dbReference>
<dbReference type="Pfam" id="PF12680">
    <property type="entry name" value="SnoaL_2"/>
    <property type="match status" value="1"/>
</dbReference>
<gene>
    <name evidence="2" type="ORF">GCM10010170_059520</name>
</gene>
<dbReference type="Gene3D" id="3.10.450.50">
    <property type="match status" value="1"/>
</dbReference>
<feature type="domain" description="SnoaL-like" evidence="1">
    <location>
        <begin position="21"/>
        <end position="131"/>
    </location>
</feature>
<reference evidence="2 3" key="1">
    <citation type="journal article" date="2019" name="Int. J. Syst. Evol. Microbiol.">
        <title>The Global Catalogue of Microorganisms (GCM) 10K type strain sequencing project: providing services to taxonomists for standard genome sequencing and annotation.</title>
        <authorList>
            <consortium name="The Broad Institute Genomics Platform"/>
            <consortium name="The Broad Institute Genome Sequencing Center for Infectious Disease"/>
            <person name="Wu L."/>
            <person name="Ma J."/>
        </authorList>
    </citation>
    <scope>NUCLEOTIDE SEQUENCE [LARGE SCALE GENOMIC DNA]</scope>
    <source>
        <strain evidence="2 3">JCM 3272</strain>
    </source>
</reference>
<comment type="caution">
    <text evidence="2">The sequence shown here is derived from an EMBL/GenBank/DDBJ whole genome shotgun (WGS) entry which is preliminary data.</text>
</comment>
<dbReference type="InterPro" id="IPR032710">
    <property type="entry name" value="NTF2-like_dom_sf"/>
</dbReference>
<name>A0ABN3GWS3_9ACTN</name>
<proteinExistence type="predicted"/>
<protein>
    <recommendedName>
        <fullName evidence="1">SnoaL-like domain-containing protein</fullName>
    </recommendedName>
</protein>
<dbReference type="Proteomes" id="UP001501444">
    <property type="component" value="Unassembled WGS sequence"/>
</dbReference>
<evidence type="ECO:0000313" key="2">
    <source>
        <dbReference type="EMBL" id="GAA2362990.1"/>
    </source>
</evidence>
<evidence type="ECO:0000313" key="3">
    <source>
        <dbReference type="Proteomes" id="UP001501444"/>
    </source>
</evidence>
<dbReference type="SUPFAM" id="SSF54427">
    <property type="entry name" value="NTF2-like"/>
    <property type="match status" value="1"/>
</dbReference>
<dbReference type="RefSeq" id="WP_344615855.1">
    <property type="nucleotide sequence ID" value="NZ_BAAARV010000056.1"/>
</dbReference>
<keyword evidence="3" id="KW-1185">Reference proteome</keyword>
<accession>A0ABN3GWS3</accession>
<dbReference type="EMBL" id="BAAARV010000056">
    <property type="protein sequence ID" value="GAA2362990.1"/>
    <property type="molecule type" value="Genomic_DNA"/>
</dbReference>